<dbReference type="STRING" id="225324.SAMN02745126_05751"/>
<name>A0A1T4T5X3_9HYPH</name>
<dbReference type="Proteomes" id="UP000190092">
    <property type="component" value="Unassembled WGS sequence"/>
</dbReference>
<reference evidence="2" key="1">
    <citation type="submission" date="2017-02" db="EMBL/GenBank/DDBJ databases">
        <authorList>
            <person name="Varghese N."/>
            <person name="Submissions S."/>
        </authorList>
    </citation>
    <scope>NUCLEOTIDE SEQUENCE [LARGE SCALE GENOMIC DNA]</scope>
    <source>
        <strain evidence="2">ATCC 27094</strain>
    </source>
</reference>
<keyword evidence="2" id="KW-1185">Reference proteome</keyword>
<accession>A0A1T4T5X3</accession>
<dbReference type="RefSeq" id="WP_139374133.1">
    <property type="nucleotide sequence ID" value="NZ_FUWJ01000013.1"/>
</dbReference>
<protein>
    <recommendedName>
        <fullName evidence="3">SpoIIAA-like</fullName>
    </recommendedName>
</protein>
<dbReference type="AlphaFoldDB" id="A0A1T4T5X3"/>
<dbReference type="EMBL" id="FUWJ01000013">
    <property type="protein sequence ID" value="SKA35940.1"/>
    <property type="molecule type" value="Genomic_DNA"/>
</dbReference>
<gene>
    <name evidence="1" type="ORF">SAMN02745126_05751</name>
</gene>
<proteinExistence type="predicted"/>
<dbReference type="OrthoDB" id="7375559at2"/>
<evidence type="ECO:0008006" key="3">
    <source>
        <dbReference type="Google" id="ProtNLM"/>
    </source>
</evidence>
<evidence type="ECO:0000313" key="2">
    <source>
        <dbReference type="Proteomes" id="UP000190092"/>
    </source>
</evidence>
<organism evidence="1 2">
    <name type="scientific">Enhydrobacter aerosaccus</name>
    <dbReference type="NCBI Taxonomy" id="225324"/>
    <lineage>
        <taxon>Bacteria</taxon>
        <taxon>Pseudomonadati</taxon>
        <taxon>Pseudomonadota</taxon>
        <taxon>Alphaproteobacteria</taxon>
        <taxon>Hyphomicrobiales</taxon>
        <taxon>Enhydrobacter</taxon>
    </lineage>
</organism>
<evidence type="ECO:0000313" key="1">
    <source>
        <dbReference type="EMBL" id="SKA35940.1"/>
    </source>
</evidence>
<sequence length="170" mass="18780">MPIYMEISRLYRTVTIVARGTITPEEVRAMAKRLADAQVRPFAKILEVAGARTQWTEAQIMQLAELLRPASNEKRGPVAFIVDMGRVGFPQAFARLTQSEGPISLFKSLHEARDWLKQVGQADATALPESERAGTVGVENASPWTDPEREGILIRGERQRGVRVGALNVA</sequence>